<organism evidence="1 2">
    <name type="scientific">Bradyrhizobium macuxiense</name>
    <dbReference type="NCBI Taxonomy" id="1755647"/>
    <lineage>
        <taxon>Bacteria</taxon>
        <taxon>Pseudomonadati</taxon>
        <taxon>Pseudomonadota</taxon>
        <taxon>Alphaproteobacteria</taxon>
        <taxon>Hyphomicrobiales</taxon>
        <taxon>Nitrobacteraceae</taxon>
        <taxon>Bradyrhizobium</taxon>
    </lineage>
</organism>
<proteinExistence type="predicted"/>
<evidence type="ECO:0000313" key="1">
    <source>
        <dbReference type="EMBL" id="KWV58240.1"/>
    </source>
</evidence>
<dbReference type="AlphaFoldDB" id="A0A109K038"/>
<dbReference type="RefSeq" id="WP_066504000.1">
    <property type="nucleotide sequence ID" value="NZ_LNCU01000039.1"/>
</dbReference>
<evidence type="ECO:0008006" key="3">
    <source>
        <dbReference type="Google" id="ProtNLM"/>
    </source>
</evidence>
<dbReference type="Proteomes" id="UP000057737">
    <property type="component" value="Unassembled WGS sequence"/>
</dbReference>
<accession>A0A109K038</accession>
<comment type="caution">
    <text evidence="1">The sequence shown here is derived from an EMBL/GenBank/DDBJ whole genome shotgun (WGS) entry which is preliminary data.</text>
</comment>
<sequence>MKAIPCVNVHAIRTRQGGTEVFAFFVPGSRILEMAEIARIKQSTDSQIEGFQRPEIRAHVKAIAEYLAGGDVLFPNAVILAIAGAKFNQKRGTKNETVDDAGDAGVLSIPVRPGRKSAWIVDGQQRALALAESGGSNLPVPVIAFVSSDIAVHREQFILVNKARPLDKRLIDELLPTVGAVLPRDLSARRVPSILCAALADTPNSPFYQLVKRPSHSSPLAVVTDSTLTNLMRRSLQDPRGALAAHVDTDGTADTDAMYRLLVSFWSAVRDAFPGAWGLPPDRSRLMHAAGITAMGVLMDQIMTRYGNLSGDPSAVRSVLTRLAPYCRWTEGRWEALNRDWNDLQSTPKDQRLLSNYLIQLERDVSRASAA</sequence>
<keyword evidence="2" id="KW-1185">Reference proteome</keyword>
<dbReference type="InterPro" id="IPR017601">
    <property type="entry name" value="DGQHR-contain_dom"/>
</dbReference>
<evidence type="ECO:0000313" key="2">
    <source>
        <dbReference type="Proteomes" id="UP000057737"/>
    </source>
</evidence>
<dbReference type="InterPro" id="IPR017642">
    <property type="entry name" value="DNA_S_mod_DndB"/>
</dbReference>
<dbReference type="CDD" id="cd16413">
    <property type="entry name" value="DGQHR_domain"/>
    <property type="match status" value="1"/>
</dbReference>
<dbReference type="NCBIfam" id="NF041060">
    <property type="entry name" value="DpdB"/>
    <property type="match status" value="1"/>
</dbReference>
<dbReference type="NCBIfam" id="TIGR03187">
    <property type="entry name" value="DGQHR"/>
    <property type="match status" value="1"/>
</dbReference>
<name>A0A109K038_9BRAD</name>
<dbReference type="Pfam" id="PF14072">
    <property type="entry name" value="DndB"/>
    <property type="match status" value="1"/>
</dbReference>
<dbReference type="EMBL" id="LNCU01000039">
    <property type="protein sequence ID" value="KWV58240.1"/>
    <property type="molecule type" value="Genomic_DNA"/>
</dbReference>
<protein>
    <recommendedName>
        <fullName evidence="3">DGQHR domain-containing protein</fullName>
    </recommendedName>
</protein>
<dbReference type="OrthoDB" id="237364at2"/>
<reference evidence="1 2" key="1">
    <citation type="submission" date="2015-11" db="EMBL/GenBank/DDBJ databases">
        <title>Draft Genome Sequence of the Strain BR 10303 (Bradyrhizobium sp.) isolated from nodules of Centrolobium paraense.</title>
        <authorList>
            <person name="Zelli J.E."/>
            <person name="Simoes-Araujo J.L."/>
            <person name="Barauna A.C."/>
            <person name="Silva K."/>
        </authorList>
    </citation>
    <scope>NUCLEOTIDE SEQUENCE [LARGE SCALE GENOMIC DNA]</scope>
    <source>
        <strain evidence="1 2">BR 10303</strain>
    </source>
</reference>
<gene>
    <name evidence="1" type="ORF">AS156_36200</name>
</gene>